<dbReference type="Pfam" id="PF04018">
    <property type="entry name" value="VCA0040-like"/>
    <property type="match status" value="1"/>
</dbReference>
<feature type="transmembrane region" description="Helical" evidence="1">
    <location>
        <begin position="78"/>
        <end position="103"/>
    </location>
</feature>
<dbReference type="InterPro" id="IPR007163">
    <property type="entry name" value="VCA0040-like"/>
</dbReference>
<proteinExistence type="predicted"/>
<protein>
    <submittedName>
        <fullName evidence="2">Putative membrane protein</fullName>
    </submittedName>
</protein>
<feature type="transmembrane region" description="Helical" evidence="1">
    <location>
        <begin position="275"/>
        <end position="296"/>
    </location>
</feature>
<dbReference type="PANTHER" id="PTHR37308:SF1">
    <property type="entry name" value="POLYPRENYL-PHOSPHATE TRANSPORTER"/>
    <property type="match status" value="1"/>
</dbReference>
<feature type="transmembrane region" description="Helical" evidence="1">
    <location>
        <begin position="167"/>
        <end position="195"/>
    </location>
</feature>
<keyword evidence="1" id="KW-0812">Transmembrane</keyword>
<feature type="transmembrane region" description="Helical" evidence="1">
    <location>
        <begin position="110"/>
        <end position="126"/>
    </location>
</feature>
<dbReference type="Proteomes" id="UP000183263">
    <property type="component" value="Unassembled WGS sequence"/>
</dbReference>
<accession>A0A1G8A9W3</accession>
<dbReference type="AlphaFoldDB" id="A0A1G8A9W3"/>
<organism evidence="2 3">
    <name type="scientific">Rhodococcus triatomae</name>
    <dbReference type="NCBI Taxonomy" id="300028"/>
    <lineage>
        <taxon>Bacteria</taxon>
        <taxon>Bacillati</taxon>
        <taxon>Actinomycetota</taxon>
        <taxon>Actinomycetes</taxon>
        <taxon>Mycobacteriales</taxon>
        <taxon>Nocardiaceae</taxon>
        <taxon>Rhodococcus</taxon>
    </lineage>
</organism>
<evidence type="ECO:0000256" key="1">
    <source>
        <dbReference type="SAM" id="Phobius"/>
    </source>
</evidence>
<sequence>MANGTRTHALNLVRGGLMGTAEVIPGVSGGTVALITGMYDQLISAVGHFVSGARLLVTDVPRGQGTERARGEFRRVDWPFVVCVVVGMLSMLVIAAQVVAPLVEDHPQRSYALFFGLVLASIYIPYTQSGRTWSGLDYALAGACAVAAFFVFGMPPSEVEDPAPWMIVGVAAIAVCALAMPGLSGSFLLVGFGMYTVTLNALNDRDLGYIGLFALGAVLGLSVFVKLLQWLLEHHHHITLVVMTGLLVGSLRALWPYQPWDDGDSRDLRAPDGDYLATFGLMAVGFALVVVMLVAARRAATKRKPQLVP</sequence>
<keyword evidence="3" id="KW-1185">Reference proteome</keyword>
<name>A0A1G8A9W3_9NOCA</name>
<gene>
    <name evidence="2" type="ORF">SAMN05444695_101364</name>
</gene>
<keyword evidence="1" id="KW-1133">Transmembrane helix</keyword>
<keyword evidence="1" id="KW-0472">Membrane</keyword>
<dbReference type="EMBL" id="FNDN01000001">
    <property type="protein sequence ID" value="SDH17718.1"/>
    <property type="molecule type" value="Genomic_DNA"/>
</dbReference>
<dbReference type="PANTHER" id="PTHR37308">
    <property type="entry name" value="INTEGRAL MEMBRANE PROTEIN"/>
    <property type="match status" value="1"/>
</dbReference>
<evidence type="ECO:0000313" key="2">
    <source>
        <dbReference type="EMBL" id="SDH17718.1"/>
    </source>
</evidence>
<feature type="transmembrane region" description="Helical" evidence="1">
    <location>
        <begin position="138"/>
        <end position="155"/>
    </location>
</feature>
<evidence type="ECO:0000313" key="3">
    <source>
        <dbReference type="Proteomes" id="UP000183263"/>
    </source>
</evidence>
<dbReference type="RefSeq" id="WP_072738099.1">
    <property type="nucleotide sequence ID" value="NZ_CP048813.1"/>
</dbReference>
<reference evidence="2 3" key="1">
    <citation type="submission" date="2016-10" db="EMBL/GenBank/DDBJ databases">
        <authorList>
            <person name="de Groot N.N."/>
        </authorList>
    </citation>
    <scope>NUCLEOTIDE SEQUENCE [LARGE SCALE GENOMIC DNA]</scope>
    <source>
        <strain evidence="2 3">DSM 44892</strain>
    </source>
</reference>
<feature type="transmembrane region" description="Helical" evidence="1">
    <location>
        <begin position="207"/>
        <end position="225"/>
    </location>
</feature>